<dbReference type="InterPro" id="IPR014710">
    <property type="entry name" value="RmlC-like_jellyroll"/>
</dbReference>
<proteinExistence type="inferred from homology"/>
<dbReference type="EMBL" id="BSNJ01000003">
    <property type="protein sequence ID" value="GLQ20531.1"/>
    <property type="molecule type" value="Genomic_DNA"/>
</dbReference>
<evidence type="ECO:0000256" key="4">
    <source>
        <dbReference type="ARBA" id="ARBA00019595"/>
    </source>
</evidence>
<comment type="similarity">
    <text evidence="5">Belongs to the dTDP-4-dehydrorhamnose 3,5-epimerase family.</text>
</comment>
<dbReference type="PANTHER" id="PTHR21047:SF2">
    <property type="entry name" value="THYMIDINE DIPHOSPHO-4-KETO-RHAMNOSE 3,5-EPIMERASE"/>
    <property type="match status" value="1"/>
</dbReference>
<evidence type="ECO:0000256" key="1">
    <source>
        <dbReference type="ARBA" id="ARBA00001298"/>
    </source>
</evidence>
<evidence type="ECO:0000256" key="5">
    <source>
        <dbReference type="RuleBase" id="RU364069"/>
    </source>
</evidence>
<accession>A0ABQ5UZ42</accession>
<name>A0ABQ5UZ42_9PROT</name>
<dbReference type="Gene3D" id="2.60.120.10">
    <property type="entry name" value="Jelly Rolls"/>
    <property type="match status" value="1"/>
</dbReference>
<dbReference type="Pfam" id="PF00908">
    <property type="entry name" value="dTDP_sugar_isom"/>
    <property type="match status" value="1"/>
</dbReference>
<sequence length="184" mass="20132">MQIDRFDISGPVLFTPRRFVDERGYFAETFRQSVFVDAIGEVVQFVQDNQSLSERKGTIRGLHYQAPPHAQGKLVRCTQGAIIDVAVDIRSGSTTYGQHVRVQLSAGNGAQLWVPPGFLHGFATLTDHCLVQYKCTAYYDADCDGGVAWNDPDLDIDWGLSGTDPAISTKDAAAPAFGAFKTPF</sequence>
<dbReference type="EC" id="5.1.3.13" evidence="3 5"/>
<evidence type="ECO:0000256" key="2">
    <source>
        <dbReference type="ARBA" id="ARBA00001997"/>
    </source>
</evidence>
<comment type="subunit">
    <text evidence="5">Homodimer.</text>
</comment>
<evidence type="ECO:0000313" key="7">
    <source>
        <dbReference type="Proteomes" id="UP001161390"/>
    </source>
</evidence>
<reference evidence="6" key="1">
    <citation type="journal article" date="2014" name="Int. J. Syst. Evol. Microbiol.">
        <title>Complete genome of a new Firmicutes species belonging to the dominant human colonic microbiota ('Ruminococcus bicirculans') reveals two chromosomes and a selective capacity to utilize plant glucans.</title>
        <authorList>
            <consortium name="NISC Comparative Sequencing Program"/>
            <person name="Wegmann U."/>
            <person name="Louis P."/>
            <person name="Goesmann A."/>
            <person name="Henrissat B."/>
            <person name="Duncan S.H."/>
            <person name="Flint H.J."/>
        </authorList>
    </citation>
    <scope>NUCLEOTIDE SEQUENCE</scope>
    <source>
        <strain evidence="6">NBRC 108216</strain>
    </source>
</reference>
<dbReference type="InterPro" id="IPR000888">
    <property type="entry name" value="RmlC-like"/>
</dbReference>
<dbReference type="PANTHER" id="PTHR21047">
    <property type="entry name" value="DTDP-6-DEOXY-D-GLUCOSE-3,5 EPIMERASE"/>
    <property type="match status" value="1"/>
</dbReference>
<dbReference type="InterPro" id="IPR011051">
    <property type="entry name" value="RmlC_Cupin_sf"/>
</dbReference>
<dbReference type="SUPFAM" id="SSF51182">
    <property type="entry name" value="RmlC-like cupins"/>
    <property type="match status" value="1"/>
</dbReference>
<reference evidence="6" key="2">
    <citation type="submission" date="2023-01" db="EMBL/GenBank/DDBJ databases">
        <title>Draft genome sequence of Algimonas porphyrae strain NBRC 108216.</title>
        <authorList>
            <person name="Sun Q."/>
            <person name="Mori K."/>
        </authorList>
    </citation>
    <scope>NUCLEOTIDE SEQUENCE</scope>
    <source>
        <strain evidence="6">NBRC 108216</strain>
    </source>
</reference>
<evidence type="ECO:0000313" key="6">
    <source>
        <dbReference type="EMBL" id="GLQ20531.1"/>
    </source>
</evidence>
<evidence type="ECO:0000256" key="3">
    <source>
        <dbReference type="ARBA" id="ARBA00012098"/>
    </source>
</evidence>
<comment type="function">
    <text evidence="2 5">Catalyzes the epimerization of the C3' and C5'positions of dTDP-6-deoxy-D-xylo-4-hexulose, forming dTDP-6-deoxy-L-lyxo-4-hexulose.</text>
</comment>
<keyword evidence="7" id="KW-1185">Reference proteome</keyword>
<organism evidence="6 7">
    <name type="scientific">Algimonas porphyrae</name>
    <dbReference type="NCBI Taxonomy" id="1128113"/>
    <lineage>
        <taxon>Bacteria</taxon>
        <taxon>Pseudomonadati</taxon>
        <taxon>Pseudomonadota</taxon>
        <taxon>Alphaproteobacteria</taxon>
        <taxon>Maricaulales</taxon>
        <taxon>Robiginitomaculaceae</taxon>
        <taxon>Algimonas</taxon>
    </lineage>
</organism>
<dbReference type="RefSeq" id="WP_284371227.1">
    <property type="nucleotide sequence ID" value="NZ_BSNJ01000003.1"/>
</dbReference>
<dbReference type="NCBIfam" id="TIGR01221">
    <property type="entry name" value="rmlC"/>
    <property type="match status" value="1"/>
</dbReference>
<comment type="catalytic activity">
    <reaction evidence="1 5">
        <text>dTDP-4-dehydro-6-deoxy-alpha-D-glucose = dTDP-4-dehydro-beta-L-rhamnose</text>
        <dbReference type="Rhea" id="RHEA:16969"/>
        <dbReference type="ChEBI" id="CHEBI:57649"/>
        <dbReference type="ChEBI" id="CHEBI:62830"/>
        <dbReference type="EC" id="5.1.3.13"/>
    </reaction>
</comment>
<dbReference type="Proteomes" id="UP001161390">
    <property type="component" value="Unassembled WGS sequence"/>
</dbReference>
<dbReference type="CDD" id="cd00438">
    <property type="entry name" value="cupin_RmlC"/>
    <property type="match status" value="1"/>
</dbReference>
<protein>
    <recommendedName>
        <fullName evidence="4 5">dTDP-4-dehydrorhamnose 3,5-epimerase</fullName>
        <ecNumber evidence="3 5">5.1.3.13</ecNumber>
    </recommendedName>
    <alternativeName>
        <fullName evidence="5">Thymidine diphospho-4-keto-rhamnose 3,5-epimerase</fullName>
    </alternativeName>
</protein>
<keyword evidence="5" id="KW-0413">Isomerase</keyword>
<comment type="caution">
    <text evidence="6">The sequence shown here is derived from an EMBL/GenBank/DDBJ whole genome shotgun (WGS) entry which is preliminary data.</text>
</comment>
<comment type="pathway">
    <text evidence="5">Carbohydrate biosynthesis; dTDP-L-rhamnose biosynthesis.</text>
</comment>
<gene>
    <name evidence="6" type="primary">rfbC</name>
    <name evidence="6" type="ORF">GCM10007854_14860</name>
</gene>